<dbReference type="EMBL" id="CP002201">
    <property type="protein sequence ID" value="ADN18536.1"/>
    <property type="molecule type" value="Genomic_DNA"/>
</dbReference>
<accession>E0UNK6</accession>
<proteinExistence type="predicted"/>
<name>E0UNK6_GLOV7</name>
<evidence type="ECO:0000313" key="1">
    <source>
        <dbReference type="EMBL" id="ADN18536.1"/>
    </source>
</evidence>
<protein>
    <submittedName>
        <fullName evidence="1">Uncharacterized protein</fullName>
    </submittedName>
</protein>
<dbReference type="RefSeq" id="WP_013325662.1">
    <property type="nucleotide sequence ID" value="NC_014502.1"/>
</dbReference>
<keyword evidence="2" id="KW-1185">Reference proteome</keyword>
<geneLocation type="plasmid" evidence="1 2">
    <name>Cy782203</name>
</geneLocation>
<organism evidence="1 2">
    <name type="scientific">Gloeothece verrucosa (strain PCC 7822)</name>
    <name type="common">Cyanothece sp. (strain PCC 7822)</name>
    <dbReference type="NCBI Taxonomy" id="497965"/>
    <lineage>
        <taxon>Bacteria</taxon>
        <taxon>Bacillati</taxon>
        <taxon>Cyanobacteriota</taxon>
        <taxon>Cyanophyceae</taxon>
        <taxon>Oscillatoriophycideae</taxon>
        <taxon>Chroococcales</taxon>
        <taxon>Aphanothecaceae</taxon>
        <taxon>Gloeothece</taxon>
        <taxon>Gloeothece verrucosa</taxon>
    </lineage>
</organism>
<dbReference type="AlphaFoldDB" id="E0UNK6"/>
<dbReference type="HOGENOM" id="CLU_2463914_0_0_3"/>
<dbReference type="Proteomes" id="UP000008206">
    <property type="component" value="Plasmid Cy782203"/>
</dbReference>
<sequence length="85" mass="9530">MTTQLLENGRVAVTETFKAELPLMSAQFHWQDGKDCSDYDPDFSNHLMLCSAACDLIVGAGFKPARTKDASQEEINQFIEEVLNF</sequence>
<gene>
    <name evidence="1" type="ordered locus">Cyan7822_6892</name>
</gene>
<keyword evidence="1" id="KW-0614">Plasmid</keyword>
<dbReference type="KEGG" id="cyj:Cyan7822_6892"/>
<evidence type="ECO:0000313" key="2">
    <source>
        <dbReference type="Proteomes" id="UP000008206"/>
    </source>
</evidence>
<reference evidence="2" key="1">
    <citation type="journal article" date="2011" name="MBio">
        <title>Novel metabolic attributes of the genus Cyanothece, comprising a group of unicellular nitrogen-fixing Cyanobacteria.</title>
        <authorList>
            <person name="Bandyopadhyay A."/>
            <person name="Elvitigala T."/>
            <person name="Welsh E."/>
            <person name="Stockel J."/>
            <person name="Liberton M."/>
            <person name="Min H."/>
            <person name="Sherman L.A."/>
            <person name="Pakrasi H.B."/>
        </authorList>
    </citation>
    <scope>NUCLEOTIDE SEQUENCE [LARGE SCALE GENOMIC DNA]</scope>
    <source>
        <strain evidence="2">PCC 7822</strain>
        <plasmid evidence="2">Cy782203</plasmid>
    </source>
</reference>